<evidence type="ECO:0000313" key="5">
    <source>
        <dbReference type="EMBL" id="GKT42782.1"/>
    </source>
</evidence>
<keyword evidence="6" id="KW-1185">Reference proteome</keyword>
<accession>A0AA37L6K4</accession>
<dbReference type="GeneID" id="73323765"/>
<keyword evidence="3" id="KW-0503">Monooxygenase</keyword>
<dbReference type="GO" id="GO:0004497">
    <property type="term" value="F:monooxygenase activity"/>
    <property type="evidence" value="ECO:0007669"/>
    <property type="project" value="UniProtKB-KW"/>
</dbReference>
<evidence type="ECO:0000256" key="3">
    <source>
        <dbReference type="ARBA" id="ARBA00023033"/>
    </source>
</evidence>
<comment type="caution">
    <text evidence="5">The sequence shown here is derived from an EMBL/GenBank/DDBJ whole genome shotgun (WGS) entry which is preliminary data.</text>
</comment>
<dbReference type="EMBL" id="BQXU01000005">
    <property type="protein sequence ID" value="GKT42782.1"/>
    <property type="molecule type" value="Genomic_DNA"/>
</dbReference>
<organism evidence="5 6">
    <name type="scientific">Colletotrichum spaethianum</name>
    <dbReference type="NCBI Taxonomy" id="700344"/>
    <lineage>
        <taxon>Eukaryota</taxon>
        <taxon>Fungi</taxon>
        <taxon>Dikarya</taxon>
        <taxon>Ascomycota</taxon>
        <taxon>Pezizomycotina</taxon>
        <taxon>Sordariomycetes</taxon>
        <taxon>Hypocreomycetidae</taxon>
        <taxon>Glomerellales</taxon>
        <taxon>Glomerellaceae</taxon>
        <taxon>Colletotrichum</taxon>
        <taxon>Colletotrichum spaethianum species complex</taxon>
    </lineage>
</organism>
<dbReference type="Gene3D" id="2.60.310.20">
    <property type="match status" value="1"/>
</dbReference>
<evidence type="ECO:0000259" key="4">
    <source>
        <dbReference type="Pfam" id="PF18132"/>
    </source>
</evidence>
<comment type="cofactor">
    <cofactor evidence="1">
        <name>Cu(2+)</name>
        <dbReference type="ChEBI" id="CHEBI:29036"/>
    </cofactor>
</comment>
<keyword evidence="2" id="KW-0560">Oxidoreductase</keyword>
<dbReference type="AlphaFoldDB" id="A0AA37L6K4"/>
<dbReference type="RefSeq" id="XP_049125132.1">
    <property type="nucleotide sequence ID" value="XM_049269175.1"/>
</dbReference>
<sequence>MTHWNVTFRVDKFSLDGSFMIYFFLGDFSPDIENWIVDPHLAGSSGIFASSRAAIDSRACANCAKQQAYGIKYMDTVALTPALLTYWDNQEEHYGCRIGDLSADYVLPFLVRNLHWRVVNVHGEQVPCQTIPSLKVMVYSETVTLPHDIADKPQFEGQIVHYEVTNGRPGGISTGEDM</sequence>
<evidence type="ECO:0000313" key="6">
    <source>
        <dbReference type="Proteomes" id="UP001055115"/>
    </source>
</evidence>
<protein>
    <submittedName>
        <fullName evidence="5">Tyrosinase</fullName>
    </submittedName>
</protein>
<evidence type="ECO:0000256" key="2">
    <source>
        <dbReference type="ARBA" id="ARBA00023002"/>
    </source>
</evidence>
<dbReference type="Pfam" id="PF18132">
    <property type="entry name" value="Tyrosinase_C"/>
    <property type="match status" value="1"/>
</dbReference>
<evidence type="ECO:0000256" key="1">
    <source>
        <dbReference type="ARBA" id="ARBA00001973"/>
    </source>
</evidence>
<dbReference type="Proteomes" id="UP001055115">
    <property type="component" value="Unassembled WGS sequence"/>
</dbReference>
<proteinExistence type="predicted"/>
<feature type="domain" description="Tyrosinase C-terminal" evidence="4">
    <location>
        <begin position="4"/>
        <end position="138"/>
    </location>
</feature>
<gene>
    <name evidence="5" type="ORF">ColSpa_02963</name>
</gene>
<reference evidence="5 6" key="1">
    <citation type="submission" date="2022-03" db="EMBL/GenBank/DDBJ databases">
        <title>Genome data of Colletotrichum spp.</title>
        <authorList>
            <person name="Utami Y.D."/>
            <person name="Hiruma K."/>
        </authorList>
    </citation>
    <scope>NUCLEOTIDE SEQUENCE [LARGE SCALE GENOMIC DNA]</scope>
    <source>
        <strain evidence="5 6">MAFF 239500</strain>
    </source>
</reference>
<dbReference type="InterPro" id="IPR041640">
    <property type="entry name" value="Tyrosinase_C"/>
</dbReference>
<name>A0AA37L6K4_9PEZI</name>